<evidence type="ECO:0000256" key="3">
    <source>
        <dbReference type="ARBA" id="ARBA00022630"/>
    </source>
</evidence>
<evidence type="ECO:0000259" key="10">
    <source>
        <dbReference type="Pfam" id="PF02852"/>
    </source>
</evidence>
<dbReference type="PRINTS" id="PR00368">
    <property type="entry name" value="FADPNR"/>
</dbReference>
<dbReference type="GO" id="GO:0004148">
    <property type="term" value="F:dihydrolipoyl dehydrogenase (NADH) activity"/>
    <property type="evidence" value="ECO:0007669"/>
    <property type="project" value="UniProtKB-EC"/>
</dbReference>
<dbReference type="InterPro" id="IPR004099">
    <property type="entry name" value="Pyr_nucl-diS_OxRdtase_dimer"/>
</dbReference>
<evidence type="ECO:0000256" key="2">
    <source>
        <dbReference type="ARBA" id="ARBA00016961"/>
    </source>
</evidence>
<comment type="miscellaneous">
    <text evidence="9">The active site is a redox-active disulfide bond.</text>
</comment>
<evidence type="ECO:0000256" key="5">
    <source>
        <dbReference type="ARBA" id="ARBA00023002"/>
    </source>
</evidence>
<dbReference type="PROSITE" id="PS00076">
    <property type="entry name" value="PYRIDINE_REDOX_1"/>
    <property type="match status" value="1"/>
</dbReference>
<dbReference type="InterPro" id="IPR023753">
    <property type="entry name" value="FAD/NAD-binding_dom"/>
</dbReference>
<dbReference type="AlphaFoldDB" id="A0A1F4U820"/>
<dbReference type="GO" id="GO:0005737">
    <property type="term" value="C:cytoplasm"/>
    <property type="evidence" value="ECO:0007669"/>
    <property type="project" value="UniProtKB-ARBA"/>
</dbReference>
<dbReference type="Gene3D" id="3.50.50.60">
    <property type="entry name" value="FAD/NAD(P)-binding domain"/>
    <property type="match status" value="3"/>
</dbReference>
<dbReference type="PRINTS" id="PR00411">
    <property type="entry name" value="PNDRDTASEI"/>
</dbReference>
<evidence type="ECO:0000313" key="12">
    <source>
        <dbReference type="EMBL" id="OGC41041.1"/>
    </source>
</evidence>
<dbReference type="PANTHER" id="PTHR22912:SF151">
    <property type="entry name" value="DIHYDROLIPOYL DEHYDROGENASE, MITOCHONDRIAL"/>
    <property type="match status" value="1"/>
</dbReference>
<dbReference type="InterPro" id="IPR006258">
    <property type="entry name" value="Lipoamide_DH"/>
</dbReference>
<keyword evidence="7" id="KW-1015">Disulfide bond</keyword>
<keyword evidence="3 9" id="KW-0285">Flavoprotein</keyword>
<dbReference type="NCBIfam" id="TIGR01350">
    <property type="entry name" value="lipoamide_DH"/>
    <property type="match status" value="1"/>
</dbReference>
<dbReference type="SUPFAM" id="SSF55424">
    <property type="entry name" value="FAD/NAD-linked reductases, dimerisation (C-terminal) domain"/>
    <property type="match status" value="1"/>
</dbReference>
<dbReference type="InterPro" id="IPR036188">
    <property type="entry name" value="FAD/NAD-bd_sf"/>
</dbReference>
<dbReference type="EC" id="1.8.1.4" evidence="9"/>
<dbReference type="SUPFAM" id="SSF51905">
    <property type="entry name" value="FAD/NAD(P)-binding domain"/>
    <property type="match status" value="1"/>
</dbReference>
<feature type="domain" description="Pyridine nucleotide-disulphide oxidoreductase dimerisation" evidence="10">
    <location>
        <begin position="310"/>
        <end position="414"/>
    </location>
</feature>
<accession>A0A1F4U820</accession>
<dbReference type="Proteomes" id="UP000179242">
    <property type="component" value="Unassembled WGS sequence"/>
</dbReference>
<dbReference type="Gene3D" id="3.30.390.30">
    <property type="match status" value="1"/>
</dbReference>
<comment type="similarity">
    <text evidence="1 9">Belongs to the class-I pyridine nucleotide-disulfide oxidoreductase family.</text>
</comment>
<evidence type="ECO:0000256" key="4">
    <source>
        <dbReference type="ARBA" id="ARBA00022827"/>
    </source>
</evidence>
<evidence type="ECO:0000313" key="13">
    <source>
        <dbReference type="Proteomes" id="UP000179242"/>
    </source>
</evidence>
<proteinExistence type="inferred from homology"/>
<keyword evidence="5 9" id="KW-0560">Oxidoreductase</keyword>
<dbReference type="GO" id="GO:0050660">
    <property type="term" value="F:flavin adenine dinucleotide binding"/>
    <property type="evidence" value="ECO:0007669"/>
    <property type="project" value="InterPro"/>
</dbReference>
<protein>
    <recommendedName>
        <fullName evidence="2 9">Dihydrolipoyl dehydrogenase</fullName>
        <ecNumber evidence="9">1.8.1.4</ecNumber>
    </recommendedName>
</protein>
<comment type="cofactor">
    <cofactor evidence="9">
        <name>FAD</name>
        <dbReference type="ChEBI" id="CHEBI:57692"/>
    </cofactor>
    <text evidence="9">Binds 1 FAD per subunit.</text>
</comment>
<dbReference type="InterPro" id="IPR050151">
    <property type="entry name" value="Class-I_Pyr_Nuc-Dis_Oxidored"/>
</dbReference>
<evidence type="ECO:0000259" key="11">
    <source>
        <dbReference type="Pfam" id="PF07992"/>
    </source>
</evidence>
<keyword evidence="8 9" id="KW-0676">Redox-active center</keyword>
<keyword evidence="4 9" id="KW-0274">FAD</keyword>
<evidence type="ECO:0000256" key="8">
    <source>
        <dbReference type="ARBA" id="ARBA00023284"/>
    </source>
</evidence>
<feature type="domain" description="FAD/NAD(P)-binding" evidence="11">
    <location>
        <begin position="4"/>
        <end position="291"/>
    </location>
</feature>
<dbReference type="EMBL" id="MEUJ01000002">
    <property type="protein sequence ID" value="OGC41041.1"/>
    <property type="molecule type" value="Genomic_DNA"/>
</dbReference>
<evidence type="ECO:0000256" key="7">
    <source>
        <dbReference type="ARBA" id="ARBA00023157"/>
    </source>
</evidence>
<organism evidence="12 13">
    <name type="scientific">candidate division WOR-1 bacterium RIFOXYC2_FULL_46_14</name>
    <dbReference type="NCBI Taxonomy" id="1802587"/>
    <lineage>
        <taxon>Bacteria</taxon>
        <taxon>Bacillati</taxon>
        <taxon>Saganbacteria</taxon>
    </lineage>
</organism>
<dbReference type="Pfam" id="PF07992">
    <property type="entry name" value="Pyr_redox_2"/>
    <property type="match status" value="1"/>
</dbReference>
<reference evidence="12 13" key="1">
    <citation type="journal article" date="2016" name="Nat. Commun.">
        <title>Thousands of microbial genomes shed light on interconnected biogeochemical processes in an aquifer system.</title>
        <authorList>
            <person name="Anantharaman K."/>
            <person name="Brown C.T."/>
            <person name="Hug L.A."/>
            <person name="Sharon I."/>
            <person name="Castelle C.J."/>
            <person name="Probst A.J."/>
            <person name="Thomas B.C."/>
            <person name="Singh A."/>
            <person name="Wilkins M.J."/>
            <person name="Karaoz U."/>
            <person name="Brodie E.L."/>
            <person name="Williams K.H."/>
            <person name="Hubbard S.S."/>
            <person name="Banfield J.F."/>
        </authorList>
    </citation>
    <scope>NUCLEOTIDE SEQUENCE [LARGE SCALE GENOMIC DNA]</scope>
</reference>
<dbReference type="InterPro" id="IPR016156">
    <property type="entry name" value="FAD/NAD-linked_Rdtase_dimer_sf"/>
</dbReference>
<dbReference type="InterPro" id="IPR012999">
    <property type="entry name" value="Pyr_OxRdtase_I_AS"/>
</dbReference>
<dbReference type="Pfam" id="PF02852">
    <property type="entry name" value="Pyr_redox_dim"/>
    <property type="match status" value="1"/>
</dbReference>
<comment type="catalytic activity">
    <reaction evidence="9">
        <text>N(6)-[(R)-dihydrolipoyl]-L-lysyl-[protein] + NAD(+) = N(6)-[(R)-lipoyl]-L-lysyl-[protein] + NADH + H(+)</text>
        <dbReference type="Rhea" id="RHEA:15045"/>
        <dbReference type="Rhea" id="RHEA-COMP:10474"/>
        <dbReference type="Rhea" id="RHEA-COMP:10475"/>
        <dbReference type="ChEBI" id="CHEBI:15378"/>
        <dbReference type="ChEBI" id="CHEBI:57540"/>
        <dbReference type="ChEBI" id="CHEBI:57945"/>
        <dbReference type="ChEBI" id="CHEBI:83099"/>
        <dbReference type="ChEBI" id="CHEBI:83100"/>
        <dbReference type="EC" id="1.8.1.4"/>
    </reaction>
</comment>
<keyword evidence="6 9" id="KW-0520">NAD</keyword>
<evidence type="ECO:0000256" key="9">
    <source>
        <dbReference type="RuleBase" id="RU003692"/>
    </source>
</evidence>
<evidence type="ECO:0000256" key="6">
    <source>
        <dbReference type="ARBA" id="ARBA00023027"/>
    </source>
</evidence>
<name>A0A1F4U820_UNCSA</name>
<dbReference type="FunFam" id="3.30.390.30:FF:000001">
    <property type="entry name" value="Dihydrolipoyl dehydrogenase"/>
    <property type="match status" value="1"/>
</dbReference>
<evidence type="ECO:0000256" key="1">
    <source>
        <dbReference type="ARBA" id="ARBA00007532"/>
    </source>
</evidence>
<dbReference type="PANTHER" id="PTHR22912">
    <property type="entry name" value="DISULFIDE OXIDOREDUCTASE"/>
    <property type="match status" value="1"/>
</dbReference>
<gene>
    <name evidence="12" type="ORF">A2438_02005</name>
</gene>
<sequence>MPHYDVVVIGAGPGGYVAAIRAAQLGGKVLLIEKDQLGGTCLNHGCIPTKALITSTNFFDDLGRAGLLGIEISDPKIDFQKVMARKERVVNKLRKGIEFLLKKNNVEVIYGEGTLLEDGGVEVKRVDSSKERVESRKIILATGSYPIALPNVPFDGKKFISSNDLLSWKDEIPKKLNIVGGGVIGVHFASIYSSLGSEITIFEAQPDILPGFDHDLVDAVRSILKRKKVTVLTNTNFKPEEAKGTTLISIGRKPNAKVTVNEKMETETKNVYAIGDVTGISMLAHVASAQGIVAAENAMGKDSKMDYNAIPCTIYTHPEIGTIGLTEEAARAKHEISIGRFPFSALGHANAIGETEGFFKIIAEKKSGKILGVHIVGAQASSVLGIASLAMANNLTVEQLARTIFAHPSIPEGLFEAGLNTLGIGIHS</sequence>
<dbReference type="GO" id="GO:0006103">
    <property type="term" value="P:2-oxoglutarate metabolic process"/>
    <property type="evidence" value="ECO:0007669"/>
    <property type="project" value="TreeGrafter"/>
</dbReference>
<comment type="caution">
    <text evidence="12">The sequence shown here is derived from an EMBL/GenBank/DDBJ whole genome shotgun (WGS) entry which is preliminary data.</text>
</comment>